<feature type="transmembrane region" description="Helical" evidence="1">
    <location>
        <begin position="12"/>
        <end position="33"/>
    </location>
</feature>
<comment type="caution">
    <text evidence="2">The sequence shown here is derived from an EMBL/GenBank/DDBJ whole genome shotgun (WGS) entry which is preliminary data.</text>
</comment>
<keyword evidence="1" id="KW-1133">Transmembrane helix</keyword>
<evidence type="ECO:0008006" key="4">
    <source>
        <dbReference type="Google" id="ProtNLM"/>
    </source>
</evidence>
<dbReference type="RefSeq" id="WP_266120069.1">
    <property type="nucleotide sequence ID" value="NZ_JAPKNA010000001.1"/>
</dbReference>
<proteinExistence type="predicted"/>
<dbReference type="Proteomes" id="UP001209916">
    <property type="component" value="Unassembled WGS sequence"/>
</dbReference>
<evidence type="ECO:0000313" key="2">
    <source>
        <dbReference type="EMBL" id="MCX5463081.1"/>
    </source>
</evidence>
<feature type="transmembrane region" description="Helical" evidence="1">
    <location>
        <begin position="70"/>
        <end position="101"/>
    </location>
</feature>
<keyword evidence="3" id="KW-1185">Reference proteome</keyword>
<feature type="transmembrane region" description="Helical" evidence="1">
    <location>
        <begin position="39"/>
        <end position="58"/>
    </location>
</feature>
<gene>
    <name evidence="2" type="ORF">OSH09_02720</name>
</gene>
<accession>A0ABT3VIY7</accession>
<reference evidence="2 3" key="1">
    <citation type="submission" date="2022-11" db="EMBL/GenBank/DDBJ databases">
        <title>Biodiversity and phylogenetic relationships of bacteria.</title>
        <authorList>
            <person name="Machado R.A.R."/>
            <person name="Bhat A."/>
            <person name="Loulou A."/>
            <person name="Kallel S."/>
        </authorList>
    </citation>
    <scope>NUCLEOTIDE SEQUENCE [LARGE SCALE GENOMIC DNA]</scope>
    <source>
        <strain evidence="2 3">DSM 13975</strain>
    </source>
</reference>
<protein>
    <recommendedName>
        <fullName evidence="4">DUF2568 domain-containing protein</fullName>
    </recommendedName>
</protein>
<sequence>MSNSKRVDLGGLVGVAFWMLLLGALFVGFVYLLSFPWAWVVKVAIGLEVVLLLMALMMEVSAKDVDGAGGWATFGFVLGHAWIFAAALVLRGIVLVGQWIFG</sequence>
<organism evidence="2 3">
    <name type="scientific">Alcaligenes parafaecalis</name>
    <dbReference type="NCBI Taxonomy" id="171260"/>
    <lineage>
        <taxon>Bacteria</taxon>
        <taxon>Pseudomonadati</taxon>
        <taxon>Pseudomonadota</taxon>
        <taxon>Betaproteobacteria</taxon>
        <taxon>Burkholderiales</taxon>
        <taxon>Alcaligenaceae</taxon>
        <taxon>Alcaligenes</taxon>
    </lineage>
</organism>
<dbReference type="EMBL" id="JAPKNA010000001">
    <property type="protein sequence ID" value="MCX5463081.1"/>
    <property type="molecule type" value="Genomic_DNA"/>
</dbReference>
<evidence type="ECO:0000313" key="3">
    <source>
        <dbReference type="Proteomes" id="UP001209916"/>
    </source>
</evidence>
<name>A0ABT3VIY7_9BURK</name>
<keyword evidence="1" id="KW-0812">Transmembrane</keyword>
<evidence type="ECO:0000256" key="1">
    <source>
        <dbReference type="SAM" id="Phobius"/>
    </source>
</evidence>
<keyword evidence="1" id="KW-0472">Membrane</keyword>